<sequence length="282" mass="31471">MSRNNSVSTTSTKFSSSTRRTSLTRRTSFESLSPSGDHVISDFNPTLILQIPPHGAFKRSPAAGVEIHDITPWLPGYNRHTLTIPDSVGPGDIRAAVAARGWSEGDAARIREKGSAGSALVSKRHSRWSSRSTVQMRVRERHYTDSAEWRVPWDTSKPSTITLKPSAGMGEREEKRIDVWCGREDRRAQVWTMEGGVSFAWRWEKSEEGREVLVLDKEGEGMGSHRIGMFLFKDSVTPVSMLSPSSGTLILDERGLSRVVAVSSILIFLKRDRQRRGMCGRT</sequence>
<keyword evidence="3" id="KW-1185">Reference proteome</keyword>
<accession>A0ABR3GC09</accession>
<evidence type="ECO:0000313" key="3">
    <source>
        <dbReference type="Proteomes" id="UP001447188"/>
    </source>
</evidence>
<dbReference type="EMBL" id="JBBBZM010000124">
    <property type="protein sequence ID" value="KAL0633464.1"/>
    <property type="molecule type" value="Genomic_DNA"/>
</dbReference>
<dbReference type="Proteomes" id="UP001447188">
    <property type="component" value="Unassembled WGS sequence"/>
</dbReference>
<evidence type="ECO:0000313" key="2">
    <source>
        <dbReference type="EMBL" id="KAL0633464.1"/>
    </source>
</evidence>
<organism evidence="2 3">
    <name type="scientific">Discina gigas</name>
    <dbReference type="NCBI Taxonomy" id="1032678"/>
    <lineage>
        <taxon>Eukaryota</taxon>
        <taxon>Fungi</taxon>
        <taxon>Dikarya</taxon>
        <taxon>Ascomycota</taxon>
        <taxon>Pezizomycotina</taxon>
        <taxon>Pezizomycetes</taxon>
        <taxon>Pezizales</taxon>
        <taxon>Discinaceae</taxon>
        <taxon>Discina</taxon>
    </lineage>
</organism>
<comment type="caution">
    <text evidence="2">The sequence shown here is derived from an EMBL/GenBank/DDBJ whole genome shotgun (WGS) entry which is preliminary data.</text>
</comment>
<proteinExistence type="predicted"/>
<evidence type="ECO:0000256" key="1">
    <source>
        <dbReference type="SAM" id="MobiDB-lite"/>
    </source>
</evidence>
<reference evidence="2 3" key="1">
    <citation type="submission" date="2024-02" db="EMBL/GenBank/DDBJ databases">
        <title>Discinaceae phylogenomics.</title>
        <authorList>
            <person name="Dirks A.C."/>
            <person name="James T.Y."/>
        </authorList>
    </citation>
    <scope>NUCLEOTIDE SEQUENCE [LARGE SCALE GENOMIC DNA]</scope>
    <source>
        <strain evidence="2 3">ACD0624</strain>
    </source>
</reference>
<protein>
    <submittedName>
        <fullName evidence="2">Uncharacterized protein</fullName>
    </submittedName>
</protein>
<feature type="region of interest" description="Disordered" evidence="1">
    <location>
        <begin position="1"/>
        <end position="35"/>
    </location>
</feature>
<name>A0ABR3GC09_9PEZI</name>
<gene>
    <name evidence="2" type="ORF">Q9L58_007634</name>
</gene>
<feature type="compositionally biased region" description="Low complexity" evidence="1">
    <location>
        <begin position="1"/>
        <end position="33"/>
    </location>
</feature>